<evidence type="ECO:0000313" key="4">
    <source>
        <dbReference type="EMBL" id="AQS99212.1"/>
    </source>
</evidence>
<dbReference type="SMART" id="SM00822">
    <property type="entry name" value="PKS_KR"/>
    <property type="match status" value="1"/>
</dbReference>
<keyword evidence="1" id="KW-0596">Phosphopantetheine</keyword>
<proteinExistence type="predicted"/>
<dbReference type="Pfam" id="PF08659">
    <property type="entry name" value="KR"/>
    <property type="match status" value="1"/>
</dbReference>
<feature type="domain" description="Ketoreductase" evidence="3">
    <location>
        <begin position="314"/>
        <end position="502"/>
    </location>
</feature>
<dbReference type="AlphaFoldDB" id="A0A1S6K8D1"/>
<keyword evidence="2" id="KW-0597">Phosphoprotein</keyword>
<evidence type="ECO:0000256" key="2">
    <source>
        <dbReference type="ARBA" id="ARBA00022553"/>
    </source>
</evidence>
<dbReference type="PANTHER" id="PTHR43775:SF37">
    <property type="entry name" value="SI:DKEY-61P9.11"/>
    <property type="match status" value="1"/>
</dbReference>
<protein>
    <submittedName>
        <fullName evidence="4">Type I polyketide synthase ketoyl reductase domain protein</fullName>
    </submittedName>
</protein>
<name>A0A1S6K8D1_9DINO</name>
<dbReference type="PANTHER" id="PTHR43775">
    <property type="entry name" value="FATTY ACID SYNTHASE"/>
    <property type="match status" value="1"/>
</dbReference>
<dbReference type="SUPFAM" id="SSF51735">
    <property type="entry name" value="NAD(P)-binding Rossmann-fold domains"/>
    <property type="match status" value="2"/>
</dbReference>
<dbReference type="GO" id="GO:0004312">
    <property type="term" value="F:fatty acid synthase activity"/>
    <property type="evidence" value="ECO:0007669"/>
    <property type="project" value="TreeGrafter"/>
</dbReference>
<dbReference type="CDD" id="cd05274">
    <property type="entry name" value="KR_FAS_SDR_x"/>
    <property type="match status" value="1"/>
</dbReference>
<reference evidence="4" key="1">
    <citation type="journal article" date="2017" name="J. Eukaryot. Microbiol.">
        <title>Role of Modular Polyketide Synthases in the Production of Polyether Ladder Compounds in Ciguatoxin-producing Gambierdiscus polynesiensis and G.excentricus (Dinophyceae).</title>
        <authorList>
            <person name="Kohli G.S."/>
            <person name="Campbell K."/>
            <person name="John U."/>
            <person name="Smith K.F."/>
            <person name="Fraga S."/>
            <person name="Rhodes L.L."/>
            <person name="Murray S.A."/>
        </authorList>
    </citation>
    <scope>NUCLEOTIDE SEQUENCE</scope>
    <source>
        <strain evidence="4">Contig_11251</strain>
    </source>
</reference>
<sequence>MTGSELRALGSCGPPAMAKSPAADVKQKVVKAEDNMCWPVEWFSEDVPLENKEGNSLDKQVEAWYNETITVPRLFEKFVEVPKNLQPLELPAVELPLRESVLVFADSLDICQQILEAAPEGRIGTRKIVDDIRNSVIDSHDVARHINEQPGGWDLIIFGYGMEPPKVNNGSSVIEQQNSAARLFLWVLQEVAKTELTTTRIAVVTRGAFTEDPGEHRRCGVQIVSGAPLFGMSNSARLEMEVRIQYIDTEWSISAMGSRDTYRLYPRIASEIFRQQTFGHNSVRIIKSGRYVLRRVASAPYEAARRDFELPTSGTIAITGCGSLGLVMGQWLLDQAARAHTNGFKLRFLSRTGMPYDRHLPMWQSLKDQADELDVLVDVKKCDVGNPHDVDKFVDSMQGHLTGFIHTASVVRDSMLSTLTTAKCDEVFKPKHQGALHLHTALERHENSKLSFFWLFSHTSVYGNLGQINYSGTNACLDALARHRAGRGRPAVSVQWGNWADLLSETAKETSRKRSDLMAEPNITKKEAFRGLRVGLKTGLPVFGVLKLNQQFLRDNSTCETHLECYKRNWQSEIIPVMTPAPTMDRKHMYTVFRECQGSYQNHPDKKRLVFDAYTQGFVEEFENEWGDDFRKWKS</sequence>
<organism evidence="4">
    <name type="scientific">Gambierdiscus excentricus</name>
    <dbReference type="NCBI Taxonomy" id="986170"/>
    <lineage>
        <taxon>Eukaryota</taxon>
        <taxon>Sar</taxon>
        <taxon>Alveolata</taxon>
        <taxon>Dinophyceae</taxon>
        <taxon>Gonyaulacales</taxon>
        <taxon>Pyrocystaceae</taxon>
        <taxon>Gambierdiscus</taxon>
    </lineage>
</organism>
<dbReference type="InterPro" id="IPR013968">
    <property type="entry name" value="PKS_KR"/>
</dbReference>
<accession>A0A1S6K8D1</accession>
<dbReference type="GO" id="GO:0006633">
    <property type="term" value="P:fatty acid biosynthetic process"/>
    <property type="evidence" value="ECO:0007669"/>
    <property type="project" value="TreeGrafter"/>
</dbReference>
<dbReference type="EMBL" id="KX395794">
    <property type="protein sequence ID" value="AQS99212.1"/>
    <property type="molecule type" value="Transcribed_RNA"/>
</dbReference>
<dbReference type="InterPro" id="IPR036291">
    <property type="entry name" value="NAD(P)-bd_dom_sf"/>
</dbReference>
<evidence type="ECO:0000256" key="1">
    <source>
        <dbReference type="ARBA" id="ARBA00022450"/>
    </source>
</evidence>
<evidence type="ECO:0000259" key="3">
    <source>
        <dbReference type="SMART" id="SM00822"/>
    </source>
</evidence>
<dbReference type="Gene3D" id="3.40.50.720">
    <property type="entry name" value="NAD(P)-binding Rossmann-like Domain"/>
    <property type="match status" value="1"/>
</dbReference>
<dbReference type="InterPro" id="IPR050091">
    <property type="entry name" value="PKS_NRPS_Biosynth_Enz"/>
</dbReference>
<dbReference type="InterPro" id="IPR057326">
    <property type="entry name" value="KR_dom"/>
</dbReference>